<evidence type="ECO:0000313" key="3">
    <source>
        <dbReference type="Proteomes" id="UP000292402"/>
    </source>
</evidence>
<accession>A0A4Q4MQB9</accession>
<dbReference type="Proteomes" id="UP000292402">
    <property type="component" value="Unassembled WGS sequence"/>
</dbReference>
<feature type="region of interest" description="Disordered" evidence="1">
    <location>
        <begin position="43"/>
        <end position="71"/>
    </location>
</feature>
<organism evidence="2 3">
    <name type="scientific">Alternaria tenuissima</name>
    <dbReference type="NCBI Taxonomy" id="119927"/>
    <lineage>
        <taxon>Eukaryota</taxon>
        <taxon>Fungi</taxon>
        <taxon>Dikarya</taxon>
        <taxon>Ascomycota</taxon>
        <taxon>Pezizomycotina</taxon>
        <taxon>Dothideomycetes</taxon>
        <taxon>Pleosporomycetidae</taxon>
        <taxon>Pleosporales</taxon>
        <taxon>Pleosporineae</taxon>
        <taxon>Pleosporaceae</taxon>
        <taxon>Alternaria</taxon>
        <taxon>Alternaria sect. Alternaria</taxon>
        <taxon>Alternaria alternata complex</taxon>
    </lineage>
</organism>
<feature type="compositionally biased region" description="Low complexity" evidence="1">
    <location>
        <begin position="565"/>
        <end position="587"/>
    </location>
</feature>
<feature type="region of interest" description="Disordered" evidence="1">
    <location>
        <begin position="496"/>
        <end position="531"/>
    </location>
</feature>
<feature type="compositionally biased region" description="Polar residues" evidence="1">
    <location>
        <begin position="344"/>
        <end position="364"/>
    </location>
</feature>
<feature type="compositionally biased region" description="Basic and acidic residues" evidence="1">
    <location>
        <begin position="326"/>
        <end position="343"/>
    </location>
</feature>
<protein>
    <submittedName>
        <fullName evidence="2">Uncharacterized protein</fullName>
    </submittedName>
</protein>
<dbReference type="EMBL" id="PDXA01000008">
    <property type="protein sequence ID" value="RYN55890.1"/>
    <property type="molecule type" value="Genomic_DNA"/>
</dbReference>
<evidence type="ECO:0000313" key="2">
    <source>
        <dbReference type="EMBL" id="RYN55890.1"/>
    </source>
</evidence>
<feature type="region of interest" description="Disordered" evidence="1">
    <location>
        <begin position="234"/>
        <end position="253"/>
    </location>
</feature>
<feature type="region of interest" description="Disordered" evidence="1">
    <location>
        <begin position="310"/>
        <end position="364"/>
    </location>
</feature>
<feature type="compositionally biased region" description="Basic residues" evidence="1">
    <location>
        <begin position="754"/>
        <end position="763"/>
    </location>
</feature>
<proteinExistence type="predicted"/>
<comment type="caution">
    <text evidence="2">The sequence shown here is derived from an EMBL/GenBank/DDBJ whole genome shotgun (WGS) entry which is preliminary data.</text>
</comment>
<sequence>MPTLTSMLPTAGLFLPETLHRADLPTSAPTETDGTRLRYFQRKIGRPKLEPSNSEDLRPSTAIPRDTPDDLSRDFPAIPTTYYFADYVLSSEKASTETIAFVSIIQQVRQDIEEATRLSISSAVSNFLDAYPSKRRWIEDSLLEVRRALNDIGMDMDTAWGHEGDGGTVASKRKLEWGLKNQKRLLKKKQQLDRCHTQLTGAIYVMQTAELCGKPGSIAQDPIFEAPVRPWVPHDEKDALRGPYSRQKNRTASHTSLFASNVTLASEAEKHDVETSSVNSMPVELAGSTPADLDLVESRNSQTFLSPRVSRESQIETSALHRRPRARTDYNRQSAPRELRSRTSIDIATSSSKDANTSIERNDSTLSTQATVGVSMVARRYRATSIDIQRHTEKHRSLPSELPYLKSQPSLIDDLAGYVLPSAASEKLPSREWTASPTLSVPSISLTSSPTIGHALPVVPEATSTADAVASSLPNLAIEAAEAQLPFRQLFPSSTGPIQYSQHERRDTNTLPACIDVSSSRRTSSDSAEHVTTPSSYYATSLHTLRSPSSLVNVTIFTDDEPVRRPSSQRPSQRMSKRMSQTSSSRSVNTAPSPTITTVAETPTIPIHSEEPTHQYATPSAVAPLPSPRIITEDASQPTPVDPAETPEQLHDDDVVLSVLQQRLCSHKPVKTMAEDLVRQASATEATHQVVDTEQPILSPPVWQEQPASTSKPDLQVEVIPPTSLPSVEVGASPVPSNGSQNGDGEKKPMSAQAKRRAAHARRMQLAFGDGSTA</sequence>
<evidence type="ECO:0000256" key="1">
    <source>
        <dbReference type="SAM" id="MobiDB-lite"/>
    </source>
</evidence>
<feature type="region of interest" description="Disordered" evidence="1">
    <location>
        <begin position="723"/>
        <end position="774"/>
    </location>
</feature>
<feature type="compositionally biased region" description="Polar residues" evidence="1">
    <location>
        <begin position="588"/>
        <end position="601"/>
    </location>
</feature>
<gene>
    <name evidence="2" type="ORF">AA0114_g3093</name>
</gene>
<name>A0A4Q4MQB9_9PLEO</name>
<dbReference type="AlphaFoldDB" id="A0A4Q4MQB9"/>
<reference evidence="3" key="1">
    <citation type="journal article" date="2019" name="bioRxiv">
        <title>Genomics, evolutionary history and diagnostics of the Alternaria alternata species group including apple and Asian pear pathotypes.</title>
        <authorList>
            <person name="Armitage A.D."/>
            <person name="Cockerton H.M."/>
            <person name="Sreenivasaprasad S."/>
            <person name="Woodhall J.W."/>
            <person name="Lane C.R."/>
            <person name="Harrison R.J."/>
            <person name="Clarkson J.P."/>
        </authorList>
    </citation>
    <scope>NUCLEOTIDE SEQUENCE [LARGE SCALE GENOMIC DNA]</scope>
    <source>
        <strain evidence="3">FERA 1082</strain>
    </source>
</reference>
<feature type="region of interest" description="Disordered" evidence="1">
    <location>
        <begin position="557"/>
        <end position="646"/>
    </location>
</feature>